<evidence type="ECO:0000256" key="2">
    <source>
        <dbReference type="ARBA" id="ARBA00022576"/>
    </source>
</evidence>
<dbReference type="GO" id="GO:0030170">
    <property type="term" value="F:pyridoxal phosphate binding"/>
    <property type="evidence" value="ECO:0007669"/>
    <property type="project" value="InterPro"/>
</dbReference>
<keyword evidence="4" id="KW-0663">Pyridoxal phosphate</keyword>
<dbReference type="InterPro" id="IPR051326">
    <property type="entry name" value="Kynurenine-oxoglutarate_AT"/>
</dbReference>
<dbReference type="InterPro" id="IPR015422">
    <property type="entry name" value="PyrdxlP-dep_Trfase_small"/>
</dbReference>
<protein>
    <submittedName>
        <fullName evidence="6">Aminotransferase</fullName>
    </submittedName>
</protein>
<evidence type="ECO:0000259" key="5">
    <source>
        <dbReference type="Pfam" id="PF00155"/>
    </source>
</evidence>
<dbReference type="EMBL" id="CP062222">
    <property type="protein sequence ID" value="QTC91814.1"/>
    <property type="molecule type" value="Genomic_DNA"/>
</dbReference>
<keyword evidence="7" id="KW-1185">Reference proteome</keyword>
<proteinExistence type="predicted"/>
<name>A0A975C2F0_9CAUL</name>
<sequence length="388" mass="41494">MRFHPVFQNMPVTVFETMSGLARTHSAINLGQGFPDAPGPEDLRRAAAEAVIHGSNQYAPSRGLPELQAAVVEHYGRLQGVPLTPEGVLITSGATEAIAASVLAVVQPGDEVVVFEPVYDAYVPLIERAGGVVVRVRLSPPEWRITEGLLAGIAGPKTRALMFNNPLNPAGRAFDAEEVATVARFCVRHDLIAISDEVWEHVIFDGRTHRSLLAEPGMAERTLKIGSAGKMFGLTGWKIGFVCGAPEVVDPVAKAHQFLTFATAPNLQSAVAQGLAWPADRFTAMRAELQQSRDRLASGLAAQGFITTASEGTYFLCVDLRASGIDLDDEKVCRRLVTEFGIAAIPVSAFMTGADRPTGIIRLCFAKADAVLDKAILRLGRARDAMGG</sequence>
<dbReference type="CDD" id="cd00609">
    <property type="entry name" value="AAT_like"/>
    <property type="match status" value="1"/>
</dbReference>
<dbReference type="Gene3D" id="3.90.1150.10">
    <property type="entry name" value="Aspartate Aminotransferase, domain 1"/>
    <property type="match status" value="1"/>
</dbReference>
<dbReference type="Gene3D" id="3.40.640.10">
    <property type="entry name" value="Type I PLP-dependent aspartate aminotransferase-like (Major domain)"/>
    <property type="match status" value="1"/>
</dbReference>
<dbReference type="InterPro" id="IPR015421">
    <property type="entry name" value="PyrdxlP-dep_Trfase_major"/>
</dbReference>
<dbReference type="KEGG" id="bgoe:IFJ75_02465"/>
<evidence type="ECO:0000256" key="4">
    <source>
        <dbReference type="ARBA" id="ARBA00022898"/>
    </source>
</evidence>
<organism evidence="6 7">
    <name type="scientific">Brevundimonas goettingensis</name>
    <dbReference type="NCBI Taxonomy" id="2774190"/>
    <lineage>
        <taxon>Bacteria</taxon>
        <taxon>Pseudomonadati</taxon>
        <taxon>Pseudomonadota</taxon>
        <taxon>Alphaproteobacteria</taxon>
        <taxon>Caulobacterales</taxon>
        <taxon>Caulobacteraceae</taxon>
        <taxon>Brevundimonas</taxon>
    </lineage>
</organism>
<gene>
    <name evidence="6" type="ORF">IFJ75_02465</name>
</gene>
<dbReference type="Proteomes" id="UP000663918">
    <property type="component" value="Chromosome"/>
</dbReference>
<feature type="domain" description="Aminotransferase class I/classII large" evidence="5">
    <location>
        <begin position="28"/>
        <end position="376"/>
    </location>
</feature>
<dbReference type="GO" id="GO:0005737">
    <property type="term" value="C:cytoplasm"/>
    <property type="evidence" value="ECO:0007669"/>
    <property type="project" value="TreeGrafter"/>
</dbReference>
<keyword evidence="2 6" id="KW-0032">Aminotransferase</keyword>
<accession>A0A975C2F0</accession>
<dbReference type="RefSeq" id="WP_207870987.1">
    <property type="nucleotide sequence ID" value="NZ_CP062222.1"/>
</dbReference>
<keyword evidence="3" id="KW-0808">Transferase</keyword>
<evidence type="ECO:0000256" key="1">
    <source>
        <dbReference type="ARBA" id="ARBA00001933"/>
    </source>
</evidence>
<dbReference type="SUPFAM" id="SSF53383">
    <property type="entry name" value="PLP-dependent transferases"/>
    <property type="match status" value="1"/>
</dbReference>
<dbReference type="AlphaFoldDB" id="A0A975C2F0"/>
<dbReference type="GO" id="GO:0016212">
    <property type="term" value="F:kynurenine-oxoglutarate transaminase activity"/>
    <property type="evidence" value="ECO:0007669"/>
    <property type="project" value="TreeGrafter"/>
</dbReference>
<evidence type="ECO:0000313" key="6">
    <source>
        <dbReference type="EMBL" id="QTC91814.1"/>
    </source>
</evidence>
<dbReference type="InterPro" id="IPR015424">
    <property type="entry name" value="PyrdxlP-dep_Trfase"/>
</dbReference>
<dbReference type="NCBIfam" id="NF006488">
    <property type="entry name" value="PRK08912.1"/>
    <property type="match status" value="1"/>
</dbReference>
<evidence type="ECO:0000313" key="7">
    <source>
        <dbReference type="Proteomes" id="UP000663918"/>
    </source>
</evidence>
<evidence type="ECO:0000256" key="3">
    <source>
        <dbReference type="ARBA" id="ARBA00022679"/>
    </source>
</evidence>
<dbReference type="PANTHER" id="PTHR43807">
    <property type="entry name" value="FI04487P"/>
    <property type="match status" value="1"/>
</dbReference>
<dbReference type="InterPro" id="IPR004839">
    <property type="entry name" value="Aminotransferase_I/II_large"/>
</dbReference>
<comment type="cofactor">
    <cofactor evidence="1">
        <name>pyridoxal 5'-phosphate</name>
        <dbReference type="ChEBI" id="CHEBI:597326"/>
    </cofactor>
</comment>
<dbReference type="PANTHER" id="PTHR43807:SF20">
    <property type="entry name" value="FI04487P"/>
    <property type="match status" value="1"/>
</dbReference>
<dbReference type="Pfam" id="PF00155">
    <property type="entry name" value="Aminotran_1_2"/>
    <property type="match status" value="1"/>
</dbReference>
<reference evidence="6" key="1">
    <citation type="submission" date="2020-09" db="EMBL/GenBank/DDBJ databases">
        <title>Brevundimonas sp. LVF2 isolated from a puddle in Goettingen, Germany.</title>
        <authorList>
            <person name="Friedrich I."/>
            <person name="Klassen A."/>
            <person name="Hannes N."/>
            <person name="Schneider D."/>
            <person name="Hertel R."/>
            <person name="Daniel R."/>
        </authorList>
    </citation>
    <scope>NUCLEOTIDE SEQUENCE</scope>
    <source>
        <strain evidence="6">LVF2</strain>
    </source>
</reference>